<comment type="caution">
    <text evidence="10">The sequence shown here is derived from an EMBL/GenBank/DDBJ whole genome shotgun (WGS) entry which is preliminary data.</text>
</comment>
<dbReference type="InterPro" id="IPR030841">
    <property type="entry name" value="NTH1"/>
</dbReference>
<dbReference type="PROSITE" id="PS01155">
    <property type="entry name" value="ENDONUCLEASE_III_2"/>
    <property type="match status" value="1"/>
</dbReference>
<evidence type="ECO:0000256" key="6">
    <source>
        <dbReference type="ARBA" id="ARBA00044632"/>
    </source>
</evidence>
<dbReference type="GO" id="GO:0003677">
    <property type="term" value="F:DNA binding"/>
    <property type="evidence" value="ECO:0007669"/>
    <property type="project" value="UniProtKB-UniRule"/>
</dbReference>
<keyword evidence="7" id="KW-0496">Mitochondrion</keyword>
<dbReference type="InterPro" id="IPR004036">
    <property type="entry name" value="Endonuclease-III-like_CS2"/>
</dbReference>
<comment type="similarity">
    <text evidence="7">Belongs to the Nth/MutY family.</text>
</comment>
<keyword evidence="7" id="KW-0539">Nucleus</keyword>
<dbReference type="Proteomes" id="UP000646548">
    <property type="component" value="Unassembled WGS sequence"/>
</dbReference>
<accession>A0A834FRC8</accession>
<evidence type="ECO:0000313" key="11">
    <source>
        <dbReference type="Proteomes" id="UP000646548"/>
    </source>
</evidence>
<keyword evidence="3 7" id="KW-0234">DNA repair</keyword>
<comment type="caution">
    <text evidence="7">Lacks conserved residue(s) required for the propagation of feature annotation.</text>
</comment>
<dbReference type="InterPro" id="IPR023170">
    <property type="entry name" value="HhH_base_excis_C"/>
</dbReference>
<dbReference type="GO" id="GO:0006285">
    <property type="term" value="P:base-excision repair, AP site formation"/>
    <property type="evidence" value="ECO:0007669"/>
    <property type="project" value="UniProtKB-UniRule"/>
</dbReference>
<evidence type="ECO:0000256" key="7">
    <source>
        <dbReference type="HAMAP-Rule" id="MF_03183"/>
    </source>
</evidence>
<evidence type="ECO:0000256" key="8">
    <source>
        <dbReference type="SAM" id="MobiDB-lite"/>
    </source>
</evidence>
<feature type="compositionally biased region" description="Basic and acidic residues" evidence="8">
    <location>
        <begin position="196"/>
        <end position="205"/>
    </location>
</feature>
<dbReference type="EMBL" id="WKFB01000015">
    <property type="protein sequence ID" value="KAF6739048.1"/>
    <property type="molecule type" value="Genomic_DNA"/>
</dbReference>
<sequence>MIVNTPHYPRPHTKVTFTDRKHVHSYGGVGGGSPDSEGVWGYCQAEVGGSQSTTTAVCSSFHRGLRALRARLAGRSLSGAQGPGARNNNNAARASVRAPQWLTLQVSVIGFCHSIVPVRDCECESGFCSMVLQTREGSRFARFGLQSLGMSSPYFLGRRAVSSRGIGQSMEEDSSASFTSFKSKRTRRQGGAAAHAEVKEEEVRLSEPGPSPDSVNPAGREDPVKTDVSALAPHRRRRRRLKVEYDNDGSRAIKTERWEPPHWKDQLACIREMRSRRDAPVDQMGAEKCFDTDAPAHVRRFQVLVSLMLSSQTRDQVTAAAMQKLRAHGCTAGNILATDDHTLGTLIYPVGFWRVMPKRPPPRLFHLSLNLKSSLFNPPQNKVKYLKRTAAILQEQFGGDIPSDVEGLVHLPGVGPKMAHLAMDIAWNQVSGIGVDTHVHRISNRLGWVSKPTKTPEDTRRTLEQWLPRDLWSEINWLLVGFGQQMCLPVGPLCSMCLNQHTCPSAHKNSPAKKSHRPTPPSQIKTEPEAAEHKGAEKDTPVPLPQRIKVEDET</sequence>
<feature type="domain" description="HhH-GPD" evidence="9">
    <location>
        <begin position="309"/>
        <end position="485"/>
    </location>
</feature>
<evidence type="ECO:0000256" key="2">
    <source>
        <dbReference type="ARBA" id="ARBA00022801"/>
    </source>
</evidence>
<dbReference type="GO" id="GO:0005739">
    <property type="term" value="C:mitochondrion"/>
    <property type="evidence" value="ECO:0007669"/>
    <property type="project" value="UniProtKB-SubCell"/>
</dbReference>
<dbReference type="EC" id="3.2.2.-" evidence="7"/>
<dbReference type="AlphaFoldDB" id="A0A834FRC8"/>
<evidence type="ECO:0000256" key="1">
    <source>
        <dbReference type="ARBA" id="ARBA00022763"/>
    </source>
</evidence>
<evidence type="ECO:0000256" key="4">
    <source>
        <dbReference type="ARBA" id="ARBA00023239"/>
    </source>
</evidence>
<dbReference type="PANTHER" id="PTHR43286:SF1">
    <property type="entry name" value="ENDONUCLEASE III-LIKE PROTEIN 1"/>
    <property type="match status" value="1"/>
</dbReference>
<evidence type="ECO:0000313" key="10">
    <source>
        <dbReference type="EMBL" id="KAF6739048.1"/>
    </source>
</evidence>
<comment type="function">
    <text evidence="7">Bifunctional DNA N-glycosylase with associated apurinic/apyrimidinic (AP) lyase function that catalyzes the first step in base excision repair (BER), the primary repair pathway for the repair of oxidative DNA damage. The DNA N-glycosylase activity releases the damaged DNA base from DNA by cleaving the N-glycosidic bond, leaving an AP site. The AP lyase activity cleaves the phosphodiester bond 3' to the AP site by a beta-elimination. Primarily recognizes and repairs oxidative base damage of pyrimidines.</text>
</comment>
<name>A0A834FRC8_ORYME</name>
<dbReference type="InterPro" id="IPR003265">
    <property type="entry name" value="HhH-GPD_domain"/>
</dbReference>
<dbReference type="GO" id="GO:0140078">
    <property type="term" value="F:class I DNA-(apurinic or apyrimidinic site) endonuclease activity"/>
    <property type="evidence" value="ECO:0007669"/>
    <property type="project" value="UniProtKB-EC"/>
</dbReference>
<dbReference type="SMART" id="SM00478">
    <property type="entry name" value="ENDO3c"/>
    <property type="match status" value="1"/>
</dbReference>
<protein>
    <recommendedName>
        <fullName evidence="7">Endonuclease III-like protein 1</fullName>
        <ecNumber evidence="7">3.2.2.-</ecNumber>
        <ecNumber evidence="7">4.2.99.18</ecNumber>
    </recommendedName>
    <alternativeName>
        <fullName evidence="7">Bifunctional DNA N-glycosylase/DNA-(apurinic or apyrimidinic site) lyase</fullName>
        <shortName evidence="7">DNA glycosylase/AP lyase</shortName>
    </alternativeName>
</protein>
<dbReference type="FunFam" id="1.10.1670.10:FF:000003">
    <property type="entry name" value="Endonuclease III homolog"/>
    <property type="match status" value="1"/>
</dbReference>
<dbReference type="SUPFAM" id="SSF48150">
    <property type="entry name" value="DNA-glycosylase"/>
    <property type="match status" value="1"/>
</dbReference>
<gene>
    <name evidence="7" type="primary">NTHL1</name>
    <name evidence="10" type="ORF">FQA47_001397</name>
</gene>
<evidence type="ECO:0000256" key="3">
    <source>
        <dbReference type="ARBA" id="ARBA00023204"/>
    </source>
</evidence>
<feature type="region of interest" description="Disordered" evidence="8">
    <location>
        <begin position="165"/>
        <end position="235"/>
    </location>
</feature>
<evidence type="ECO:0000259" key="9">
    <source>
        <dbReference type="SMART" id="SM00478"/>
    </source>
</evidence>
<dbReference type="EC" id="4.2.99.18" evidence="7"/>
<dbReference type="Pfam" id="PF00730">
    <property type="entry name" value="HhH-GPD"/>
    <property type="match status" value="1"/>
</dbReference>
<dbReference type="GO" id="GO:0006289">
    <property type="term" value="P:nucleotide-excision repair"/>
    <property type="evidence" value="ECO:0007669"/>
    <property type="project" value="TreeGrafter"/>
</dbReference>
<dbReference type="PANTHER" id="PTHR43286">
    <property type="entry name" value="ENDONUCLEASE III-LIKE PROTEIN 1"/>
    <property type="match status" value="1"/>
</dbReference>
<dbReference type="Gene3D" id="1.10.340.30">
    <property type="entry name" value="Hypothetical protein, domain 2"/>
    <property type="match status" value="2"/>
</dbReference>
<evidence type="ECO:0000256" key="5">
    <source>
        <dbReference type="ARBA" id="ARBA00023295"/>
    </source>
</evidence>
<dbReference type="CDD" id="cd00056">
    <property type="entry name" value="ENDO3c"/>
    <property type="match status" value="1"/>
</dbReference>
<dbReference type="Gene3D" id="1.10.1670.10">
    <property type="entry name" value="Helix-hairpin-Helix base-excision DNA repair enzymes (C-terminal)"/>
    <property type="match status" value="1"/>
</dbReference>
<keyword evidence="2 7" id="KW-0378">Hydrolase</keyword>
<keyword evidence="4 7" id="KW-0456">Lyase</keyword>
<dbReference type="GO" id="GO:0005634">
    <property type="term" value="C:nucleus"/>
    <property type="evidence" value="ECO:0007669"/>
    <property type="project" value="UniProtKB-SubCell"/>
</dbReference>
<dbReference type="HAMAP" id="MF_03183">
    <property type="entry name" value="Endonuclease_III_Nth"/>
    <property type="match status" value="1"/>
</dbReference>
<dbReference type="GO" id="GO:0000703">
    <property type="term" value="F:oxidized pyrimidine nucleobase lesion DNA N-glycosylase activity"/>
    <property type="evidence" value="ECO:0007669"/>
    <property type="project" value="UniProtKB-UniRule"/>
</dbReference>
<reference evidence="10" key="1">
    <citation type="journal article" name="BMC Genomics">
        <title>Long-read sequencing and de novo genome assembly of marine medaka (Oryzias melastigma).</title>
        <authorList>
            <person name="Liang P."/>
            <person name="Saqib H.S.A."/>
            <person name="Ni X."/>
            <person name="Shen Y."/>
        </authorList>
    </citation>
    <scope>NUCLEOTIDE SEQUENCE</scope>
    <source>
        <strain evidence="10">Bigg-433</strain>
    </source>
</reference>
<organism evidence="10 11">
    <name type="scientific">Oryzias melastigma</name>
    <name type="common">Marine medaka</name>
    <dbReference type="NCBI Taxonomy" id="30732"/>
    <lineage>
        <taxon>Eukaryota</taxon>
        <taxon>Metazoa</taxon>
        <taxon>Chordata</taxon>
        <taxon>Craniata</taxon>
        <taxon>Vertebrata</taxon>
        <taxon>Euteleostomi</taxon>
        <taxon>Actinopterygii</taxon>
        <taxon>Neopterygii</taxon>
        <taxon>Teleostei</taxon>
        <taxon>Neoteleostei</taxon>
        <taxon>Acanthomorphata</taxon>
        <taxon>Ovalentaria</taxon>
        <taxon>Atherinomorphae</taxon>
        <taxon>Beloniformes</taxon>
        <taxon>Adrianichthyidae</taxon>
        <taxon>Oryziinae</taxon>
        <taxon>Oryzias</taxon>
    </lineage>
</organism>
<keyword evidence="5 7" id="KW-0326">Glycosidase</keyword>
<keyword evidence="1 7" id="KW-0227">DNA damage</keyword>
<keyword evidence="10" id="KW-0540">Nuclease</keyword>
<dbReference type="InterPro" id="IPR011257">
    <property type="entry name" value="DNA_glycosylase"/>
</dbReference>
<comment type="subcellular location">
    <subcellularLocation>
        <location evidence="7">Nucleus</location>
    </subcellularLocation>
    <subcellularLocation>
        <location evidence="7">Mitochondrion</location>
    </subcellularLocation>
</comment>
<comment type="catalytic activity">
    <reaction evidence="6 7">
        <text>2'-deoxyribonucleotide-(2'-deoxyribose 5'-phosphate)-2'-deoxyribonucleotide-DNA = a 3'-end 2'-deoxyribonucleotide-(2,3-dehydro-2,3-deoxyribose 5'-phosphate)-DNA + a 5'-end 5'-phospho-2'-deoxyribonucleoside-DNA + H(+)</text>
        <dbReference type="Rhea" id="RHEA:66592"/>
        <dbReference type="Rhea" id="RHEA-COMP:13180"/>
        <dbReference type="Rhea" id="RHEA-COMP:16897"/>
        <dbReference type="Rhea" id="RHEA-COMP:17067"/>
        <dbReference type="ChEBI" id="CHEBI:15378"/>
        <dbReference type="ChEBI" id="CHEBI:136412"/>
        <dbReference type="ChEBI" id="CHEBI:157695"/>
        <dbReference type="ChEBI" id="CHEBI:167181"/>
        <dbReference type="EC" id="4.2.99.18"/>
    </reaction>
</comment>
<proteinExistence type="inferred from homology"/>
<feature type="compositionally biased region" description="Basic and acidic residues" evidence="8">
    <location>
        <begin position="526"/>
        <end position="540"/>
    </location>
</feature>
<feature type="region of interest" description="Disordered" evidence="8">
    <location>
        <begin position="504"/>
        <end position="554"/>
    </location>
</feature>
<keyword evidence="10" id="KW-0255">Endonuclease</keyword>